<feature type="region of interest" description="Disordered" evidence="1">
    <location>
        <begin position="1"/>
        <end position="33"/>
    </location>
</feature>
<accession>A0A821QTP2</accession>
<dbReference type="Proteomes" id="UP000663873">
    <property type="component" value="Unassembled WGS sequence"/>
</dbReference>
<evidence type="ECO:0000256" key="1">
    <source>
        <dbReference type="SAM" id="MobiDB-lite"/>
    </source>
</evidence>
<dbReference type="EMBL" id="CAJOBP010055640">
    <property type="protein sequence ID" value="CAF4831642.1"/>
    <property type="molecule type" value="Genomic_DNA"/>
</dbReference>
<sequence>MLSHLRRGHHHEFDETSKPMHSMNSNGERWKSS</sequence>
<keyword evidence="3" id="KW-1185">Reference proteome</keyword>
<gene>
    <name evidence="2" type="ORF">UJA718_LOCUS42645</name>
</gene>
<protein>
    <submittedName>
        <fullName evidence="2">Uncharacterized protein</fullName>
    </submittedName>
</protein>
<feature type="non-terminal residue" evidence="2">
    <location>
        <position position="1"/>
    </location>
</feature>
<comment type="caution">
    <text evidence="2">The sequence shown here is derived from an EMBL/GenBank/DDBJ whole genome shotgun (WGS) entry which is preliminary data.</text>
</comment>
<evidence type="ECO:0000313" key="3">
    <source>
        <dbReference type="Proteomes" id="UP000663873"/>
    </source>
</evidence>
<dbReference type="AlphaFoldDB" id="A0A821QTP2"/>
<proteinExistence type="predicted"/>
<feature type="compositionally biased region" description="Basic residues" evidence="1">
    <location>
        <begin position="1"/>
        <end position="10"/>
    </location>
</feature>
<evidence type="ECO:0000313" key="2">
    <source>
        <dbReference type="EMBL" id="CAF4831642.1"/>
    </source>
</evidence>
<reference evidence="2" key="1">
    <citation type="submission" date="2021-02" db="EMBL/GenBank/DDBJ databases">
        <authorList>
            <person name="Nowell W R."/>
        </authorList>
    </citation>
    <scope>NUCLEOTIDE SEQUENCE</scope>
</reference>
<name>A0A821QTP2_9BILA</name>
<organism evidence="2 3">
    <name type="scientific">Rotaria socialis</name>
    <dbReference type="NCBI Taxonomy" id="392032"/>
    <lineage>
        <taxon>Eukaryota</taxon>
        <taxon>Metazoa</taxon>
        <taxon>Spiralia</taxon>
        <taxon>Gnathifera</taxon>
        <taxon>Rotifera</taxon>
        <taxon>Eurotatoria</taxon>
        <taxon>Bdelloidea</taxon>
        <taxon>Philodinida</taxon>
        <taxon>Philodinidae</taxon>
        <taxon>Rotaria</taxon>
    </lineage>
</organism>